<evidence type="ECO:0000313" key="2">
    <source>
        <dbReference type="Proteomes" id="UP000298347"/>
    </source>
</evidence>
<dbReference type="Gene3D" id="3.90.550.10">
    <property type="entry name" value="Spore Coat Polysaccharide Biosynthesis Protein SpsA, Chain A"/>
    <property type="match status" value="1"/>
</dbReference>
<dbReference type="CDD" id="cd02513">
    <property type="entry name" value="CMP-NeuAc_Synthase"/>
    <property type="match status" value="1"/>
</dbReference>
<dbReference type="SUPFAM" id="SSF53448">
    <property type="entry name" value="Nucleotide-diphospho-sugar transferases"/>
    <property type="match status" value="1"/>
</dbReference>
<dbReference type="Proteomes" id="UP000298347">
    <property type="component" value="Unassembled WGS sequence"/>
</dbReference>
<protein>
    <submittedName>
        <fullName evidence="1">Acylneuraminate cytidylyltransferase family protein</fullName>
    </submittedName>
</protein>
<organism evidence="1 2">
    <name type="scientific">Sporolactobacillus shoreae</name>
    <dbReference type="NCBI Taxonomy" id="1465501"/>
    <lineage>
        <taxon>Bacteria</taxon>
        <taxon>Bacillati</taxon>
        <taxon>Bacillota</taxon>
        <taxon>Bacilli</taxon>
        <taxon>Bacillales</taxon>
        <taxon>Sporolactobacillaceae</taxon>
        <taxon>Sporolactobacillus</taxon>
    </lineage>
</organism>
<sequence>MYNGENILAIIPARGGSKGIPHKNIVEICGQPLIAYSINEAKKSSYIDKLIISTEDEEIAKIGEKFGAEVPFMRPQALAQDSTPGIDPILHAMDWFRQRGIVYNYVMCLQCTSPLRTVNQIDEAIKQLIDQGADSIVSVCESKVSPFWMKRINEGVLADFLTNAPFYARRQEAPTVYQLNGALYLAREEILRTNKNWYTKQTLPYIMDEISSLDIDSQTDLQFFEFLEGRKRK</sequence>
<dbReference type="Pfam" id="PF02348">
    <property type="entry name" value="CTP_transf_3"/>
    <property type="match status" value="1"/>
</dbReference>
<dbReference type="InterPro" id="IPR003329">
    <property type="entry name" value="Cytidylyl_trans"/>
</dbReference>
<gene>
    <name evidence="1" type="ORF">E4665_12355</name>
</gene>
<proteinExistence type="predicted"/>
<dbReference type="GO" id="GO:0008781">
    <property type="term" value="F:N-acylneuraminate cytidylyltransferase activity"/>
    <property type="evidence" value="ECO:0007669"/>
    <property type="project" value="TreeGrafter"/>
</dbReference>
<keyword evidence="2" id="KW-1185">Reference proteome</keyword>
<comment type="caution">
    <text evidence="1">The sequence shown here is derived from an EMBL/GenBank/DDBJ whole genome shotgun (WGS) entry which is preliminary data.</text>
</comment>
<evidence type="ECO:0000313" key="1">
    <source>
        <dbReference type="EMBL" id="TGA97411.1"/>
    </source>
</evidence>
<dbReference type="RefSeq" id="WP_135349099.1">
    <property type="nucleotide sequence ID" value="NZ_SRJD01000014.1"/>
</dbReference>
<reference evidence="1 2" key="1">
    <citation type="journal article" date="2015" name="Int. J. Syst. Evol. Microbiol.">
        <title>Sporolactobacillus shoreae sp. nov. and Sporolactobacillus spathodeae sp. nov., two spore-forming lactic acid bacteria isolated from tree barks in Thailand.</title>
        <authorList>
            <person name="Thamacharoensuk T."/>
            <person name="Kitahara M."/>
            <person name="Ohkuma M."/>
            <person name="Thongchul N."/>
            <person name="Tanasupawat S."/>
        </authorList>
    </citation>
    <scope>NUCLEOTIDE SEQUENCE [LARGE SCALE GENOMIC DNA]</scope>
    <source>
        <strain evidence="1 2">BK92</strain>
    </source>
</reference>
<dbReference type="AlphaFoldDB" id="A0A4Z0GKP3"/>
<dbReference type="PANTHER" id="PTHR21485:SF6">
    <property type="entry name" value="N-ACYLNEURAMINATE CYTIDYLYLTRANSFERASE-RELATED"/>
    <property type="match status" value="1"/>
</dbReference>
<dbReference type="OrthoDB" id="9805604at2"/>
<keyword evidence="1" id="KW-0808">Transferase</keyword>
<keyword evidence="1" id="KW-0548">Nucleotidyltransferase</keyword>
<dbReference type="InterPro" id="IPR029044">
    <property type="entry name" value="Nucleotide-diphossugar_trans"/>
</dbReference>
<accession>A0A4Z0GKP3</accession>
<dbReference type="PANTHER" id="PTHR21485">
    <property type="entry name" value="HAD SUPERFAMILY MEMBERS CMAS AND KDSC"/>
    <property type="match status" value="1"/>
</dbReference>
<dbReference type="EMBL" id="SRJD01000014">
    <property type="protein sequence ID" value="TGA97411.1"/>
    <property type="molecule type" value="Genomic_DNA"/>
</dbReference>
<name>A0A4Z0GKP3_9BACL</name>
<dbReference type="InterPro" id="IPR050793">
    <property type="entry name" value="CMP-NeuNAc_synthase"/>
</dbReference>